<proteinExistence type="predicted"/>
<organism evidence="1 2">
    <name type="scientific">Pseudoalteromonas luteoviolacea S4060-1</name>
    <dbReference type="NCBI Taxonomy" id="1365257"/>
    <lineage>
        <taxon>Bacteria</taxon>
        <taxon>Pseudomonadati</taxon>
        <taxon>Pseudomonadota</taxon>
        <taxon>Gammaproteobacteria</taxon>
        <taxon>Alteromonadales</taxon>
        <taxon>Pseudoalteromonadaceae</taxon>
        <taxon>Pseudoalteromonas</taxon>
    </lineage>
</organism>
<dbReference type="EMBL" id="AUXX01000042">
    <property type="protein sequence ID" value="KZN62219.1"/>
    <property type="molecule type" value="Genomic_DNA"/>
</dbReference>
<protein>
    <recommendedName>
        <fullName evidence="3">Ribosome recycling factor</fullName>
    </recommendedName>
</protein>
<evidence type="ECO:0000313" key="2">
    <source>
        <dbReference type="Proteomes" id="UP000076661"/>
    </source>
</evidence>
<comment type="caution">
    <text evidence="1">The sequence shown here is derived from an EMBL/GenBank/DDBJ whole genome shotgun (WGS) entry which is preliminary data.</text>
</comment>
<dbReference type="Proteomes" id="UP000076661">
    <property type="component" value="Unassembled WGS sequence"/>
</dbReference>
<sequence>MSNHSKHKLNNFVTMVFPFSTSVSMFDIQLNSFVRRVEKKDELKALIKSSGAKLNRKGRSRHWRLQGNWQQFEVIIQHAHIKEEPSWQWVIEKLNGYKPKPQMDELVSIVKRNPAITLQKLIAQTDCTLIEARKAFDIASWE</sequence>
<dbReference type="AlphaFoldDB" id="A0A167K6X6"/>
<dbReference type="Pfam" id="PF12614">
    <property type="entry name" value="RRF_GI"/>
    <property type="match status" value="1"/>
</dbReference>
<reference evidence="1 2" key="1">
    <citation type="submission" date="2013-07" db="EMBL/GenBank/DDBJ databases">
        <title>Comparative Genomic and Metabolomic Analysis of Twelve Strains of Pseudoalteromonas luteoviolacea.</title>
        <authorList>
            <person name="Vynne N.G."/>
            <person name="Mansson M."/>
            <person name="Gram L."/>
        </authorList>
    </citation>
    <scope>NUCLEOTIDE SEQUENCE [LARGE SCALE GENOMIC DNA]</scope>
    <source>
        <strain evidence="1 2">S4060-1</strain>
    </source>
</reference>
<dbReference type="InterPro" id="IPR022253">
    <property type="entry name" value="Ribosome_recyc_fac_bac"/>
</dbReference>
<name>A0A167K6X6_9GAMM</name>
<dbReference type="PATRIC" id="fig|1365257.3.peg.4071"/>
<accession>A0A167K6X6</accession>
<evidence type="ECO:0000313" key="1">
    <source>
        <dbReference type="EMBL" id="KZN62219.1"/>
    </source>
</evidence>
<evidence type="ECO:0008006" key="3">
    <source>
        <dbReference type="Google" id="ProtNLM"/>
    </source>
</evidence>
<gene>
    <name evidence="1" type="ORF">N478_25755</name>
</gene>